<accession>V6TH12</accession>
<organism evidence="1 2">
    <name type="scientific">Giardia intestinalis</name>
    <name type="common">Giardia lamblia</name>
    <dbReference type="NCBI Taxonomy" id="5741"/>
    <lineage>
        <taxon>Eukaryota</taxon>
        <taxon>Metamonada</taxon>
        <taxon>Diplomonadida</taxon>
        <taxon>Hexamitidae</taxon>
        <taxon>Giardiinae</taxon>
        <taxon>Giardia</taxon>
    </lineage>
</organism>
<reference evidence="1 2" key="2">
    <citation type="journal article" date="2013" name="Genome Biol. Evol.">
        <title>Genome sequencing of Giardia lamblia genotypes A2 and B isolates (DH and GS) and comparative analysis with the genomes of genotypes A1 and E (WB and Pig).</title>
        <authorList>
            <person name="Adam R.D."/>
            <person name="Dahlstrom E.W."/>
            <person name="Martens C.A."/>
            <person name="Bruno D.P."/>
            <person name="Barbian K.D."/>
            <person name="Ricklefs S.M."/>
            <person name="Hernandez M.M."/>
            <person name="Narla N.P."/>
            <person name="Patel R.B."/>
            <person name="Porcella S.F."/>
            <person name="Nash T.E."/>
        </authorList>
    </citation>
    <scope>NUCLEOTIDE SEQUENCE [LARGE SCALE GENOMIC DNA]</scope>
    <source>
        <strain evidence="1 2">DH</strain>
    </source>
</reference>
<dbReference type="VEuPathDB" id="GiardiaDB:DHA2_150410"/>
<dbReference type="AlphaFoldDB" id="V6TH12"/>
<evidence type="ECO:0008006" key="3">
    <source>
        <dbReference type="Google" id="ProtNLM"/>
    </source>
</evidence>
<name>V6TH12_GIAIN</name>
<evidence type="ECO:0000313" key="1">
    <source>
        <dbReference type="EMBL" id="ESU38056.1"/>
    </source>
</evidence>
<proteinExistence type="predicted"/>
<protein>
    <recommendedName>
        <fullName evidence="3">Ankyrin repeat protein</fullName>
    </recommendedName>
</protein>
<dbReference type="EMBL" id="AHGT01000018">
    <property type="protein sequence ID" value="ESU38056.1"/>
    <property type="molecule type" value="Genomic_DNA"/>
</dbReference>
<reference evidence="2" key="1">
    <citation type="submission" date="2012-02" db="EMBL/GenBank/DDBJ databases">
        <title>Genome sequencing of Giardia lamblia Genotypes A2 and B isolates (DH and GS) and comparative analysis with the genomes of Genotypes A1 and E (WB and Pig).</title>
        <authorList>
            <person name="Adam R."/>
            <person name="Dahlstrom E."/>
            <person name="Martens C."/>
            <person name="Bruno D."/>
            <person name="Barbian K."/>
            <person name="Porcella S.F."/>
            <person name="Nash T."/>
        </authorList>
    </citation>
    <scope>NUCLEOTIDE SEQUENCE</scope>
    <source>
        <strain evidence="2">DH</strain>
    </source>
</reference>
<gene>
    <name evidence="1" type="ORF">DHA2_150410</name>
</gene>
<comment type="caution">
    <text evidence="1">The sequence shown here is derived from an EMBL/GenBank/DDBJ whole genome shotgun (WGS) entry which is preliminary data.</text>
</comment>
<sequence length="74" mass="8346">MEKEGSVQNNHSQTILILTVCNDQIECARLLTEKESDISKGTLLDIARQRGNEGYLLGVAEVNSEYLHIRPPHR</sequence>
<dbReference type="Proteomes" id="UP000018320">
    <property type="component" value="Unassembled WGS sequence"/>
</dbReference>
<evidence type="ECO:0000313" key="2">
    <source>
        <dbReference type="Proteomes" id="UP000018320"/>
    </source>
</evidence>